<accession>K1QRV2</accession>
<dbReference type="EMBL" id="JH816755">
    <property type="protein sequence ID" value="EKC31560.1"/>
    <property type="molecule type" value="Genomic_DNA"/>
</dbReference>
<organism evidence="1">
    <name type="scientific">Magallana gigas</name>
    <name type="common">Pacific oyster</name>
    <name type="synonym">Crassostrea gigas</name>
    <dbReference type="NCBI Taxonomy" id="29159"/>
    <lineage>
        <taxon>Eukaryota</taxon>
        <taxon>Metazoa</taxon>
        <taxon>Spiralia</taxon>
        <taxon>Lophotrochozoa</taxon>
        <taxon>Mollusca</taxon>
        <taxon>Bivalvia</taxon>
        <taxon>Autobranchia</taxon>
        <taxon>Pteriomorphia</taxon>
        <taxon>Ostreida</taxon>
        <taxon>Ostreoidea</taxon>
        <taxon>Ostreidae</taxon>
        <taxon>Magallana</taxon>
    </lineage>
</organism>
<protein>
    <submittedName>
        <fullName evidence="1">Uncharacterized protein</fullName>
    </submittedName>
</protein>
<evidence type="ECO:0000313" key="1">
    <source>
        <dbReference type="EMBL" id="EKC31560.1"/>
    </source>
</evidence>
<gene>
    <name evidence="1" type="ORF">CGI_10027672</name>
</gene>
<name>K1QRV2_MAGGI</name>
<dbReference type="CDD" id="cd00117">
    <property type="entry name" value="TFP"/>
    <property type="match status" value="1"/>
</dbReference>
<dbReference type="HOGENOM" id="CLU_984336_0_0_1"/>
<dbReference type="InParanoid" id="K1QRV2"/>
<dbReference type="InterPro" id="IPR045860">
    <property type="entry name" value="Snake_toxin-like_sf"/>
</dbReference>
<proteinExistence type="predicted"/>
<dbReference type="SUPFAM" id="SSF57302">
    <property type="entry name" value="Snake toxin-like"/>
    <property type="match status" value="1"/>
</dbReference>
<sequence>MTSGGALLSAIVVGYDHCKSGTPGKNKCKPGVSTNKMCLNRLHNEAYERGCVDGPTNQHQAACTGDFCNNRTQTELDLVNNILSTLTKTTSSSGSTTSTVPMATTPVRQLYTDSMTCEDIFRKDSPQHQCRSEGFCAVYHANTGACNKPIDGDSRDFFHSCALFCNRCQESPRNCHQCGDLASSSPCSTLQVYTAPSTPCPAGLDFCMTDIHHDTSGNDHIYKRCVNRQTCETDWLAQTSDQDHCTRFGQVLTSGEFSCHFCCRGDGCNTRLVPDHSTFYTKT</sequence>
<reference evidence="1" key="1">
    <citation type="journal article" date="2012" name="Nature">
        <title>The oyster genome reveals stress adaptation and complexity of shell formation.</title>
        <authorList>
            <person name="Zhang G."/>
            <person name="Fang X."/>
            <person name="Guo X."/>
            <person name="Li L."/>
            <person name="Luo R."/>
            <person name="Xu F."/>
            <person name="Yang P."/>
            <person name="Zhang L."/>
            <person name="Wang X."/>
            <person name="Qi H."/>
            <person name="Xiong Z."/>
            <person name="Que H."/>
            <person name="Xie Y."/>
            <person name="Holland P.W."/>
            <person name="Paps J."/>
            <person name="Zhu Y."/>
            <person name="Wu F."/>
            <person name="Chen Y."/>
            <person name="Wang J."/>
            <person name="Peng C."/>
            <person name="Meng J."/>
            <person name="Yang L."/>
            <person name="Liu J."/>
            <person name="Wen B."/>
            <person name="Zhang N."/>
            <person name="Huang Z."/>
            <person name="Zhu Q."/>
            <person name="Feng Y."/>
            <person name="Mount A."/>
            <person name="Hedgecock D."/>
            <person name="Xu Z."/>
            <person name="Liu Y."/>
            <person name="Domazet-Loso T."/>
            <person name="Du Y."/>
            <person name="Sun X."/>
            <person name="Zhang S."/>
            <person name="Liu B."/>
            <person name="Cheng P."/>
            <person name="Jiang X."/>
            <person name="Li J."/>
            <person name="Fan D."/>
            <person name="Wang W."/>
            <person name="Fu W."/>
            <person name="Wang T."/>
            <person name="Wang B."/>
            <person name="Zhang J."/>
            <person name="Peng Z."/>
            <person name="Li Y."/>
            <person name="Li N."/>
            <person name="Wang J."/>
            <person name="Chen M."/>
            <person name="He Y."/>
            <person name="Tan F."/>
            <person name="Song X."/>
            <person name="Zheng Q."/>
            <person name="Huang R."/>
            <person name="Yang H."/>
            <person name="Du X."/>
            <person name="Chen L."/>
            <person name="Yang M."/>
            <person name="Gaffney P.M."/>
            <person name="Wang S."/>
            <person name="Luo L."/>
            <person name="She Z."/>
            <person name="Ming Y."/>
            <person name="Huang W."/>
            <person name="Zhang S."/>
            <person name="Huang B."/>
            <person name="Zhang Y."/>
            <person name="Qu T."/>
            <person name="Ni P."/>
            <person name="Miao G."/>
            <person name="Wang J."/>
            <person name="Wang Q."/>
            <person name="Steinberg C.E."/>
            <person name="Wang H."/>
            <person name="Li N."/>
            <person name="Qian L."/>
            <person name="Zhang G."/>
            <person name="Li Y."/>
            <person name="Yang H."/>
            <person name="Liu X."/>
            <person name="Wang J."/>
            <person name="Yin Y."/>
            <person name="Wang J."/>
        </authorList>
    </citation>
    <scope>NUCLEOTIDE SEQUENCE [LARGE SCALE GENOMIC DNA]</scope>
    <source>
        <strain evidence="1">05x7-T-G4-1.051#20</strain>
    </source>
</reference>
<dbReference type="AlphaFoldDB" id="K1QRV2"/>